<comment type="subunit">
    <text evidence="5 12">Monomer.</text>
</comment>
<feature type="binding site" evidence="13">
    <location>
        <position position="153"/>
    </location>
    <ligand>
        <name>(2R)-3-phosphoglycerate</name>
        <dbReference type="ChEBI" id="CHEBI:58272"/>
    </ligand>
</feature>
<feature type="binding site" evidence="13">
    <location>
        <position position="120"/>
    </location>
    <ligand>
        <name>(2R)-3-phosphoglycerate</name>
        <dbReference type="ChEBI" id="CHEBI:58272"/>
    </ligand>
</feature>
<dbReference type="InterPro" id="IPR001576">
    <property type="entry name" value="Phosphoglycerate_kinase"/>
</dbReference>
<evidence type="ECO:0000256" key="7">
    <source>
        <dbReference type="ARBA" id="ARBA00022490"/>
    </source>
</evidence>
<evidence type="ECO:0000256" key="6">
    <source>
        <dbReference type="ARBA" id="ARBA00013061"/>
    </source>
</evidence>
<feature type="binding site" evidence="13">
    <location>
        <position position="43"/>
    </location>
    <ligand>
        <name>(2R)-3-phosphoglycerate</name>
        <dbReference type="ChEBI" id="CHEBI:58272"/>
    </ligand>
</feature>
<dbReference type="PIRSF" id="PIRSF000724">
    <property type="entry name" value="Pgk"/>
    <property type="match status" value="1"/>
</dbReference>
<name>A0A654KFU9_TAYEM</name>
<evidence type="ECO:0000256" key="5">
    <source>
        <dbReference type="ARBA" id="ARBA00011245"/>
    </source>
</evidence>
<evidence type="ECO:0000313" key="17">
    <source>
        <dbReference type="Proteomes" id="UP000007472"/>
    </source>
</evidence>
<keyword evidence="8 12" id="KW-0808">Transferase</keyword>
<evidence type="ECO:0000256" key="8">
    <source>
        <dbReference type="ARBA" id="ARBA00022679"/>
    </source>
</evidence>
<evidence type="ECO:0000256" key="10">
    <source>
        <dbReference type="ARBA" id="ARBA00022777"/>
    </source>
</evidence>
<evidence type="ECO:0000256" key="1">
    <source>
        <dbReference type="ARBA" id="ARBA00000642"/>
    </source>
</evidence>
<dbReference type="EC" id="2.7.2.3" evidence="6 12"/>
<dbReference type="GO" id="GO:0006096">
    <property type="term" value="P:glycolytic process"/>
    <property type="evidence" value="ECO:0007669"/>
    <property type="project" value="UniProtKB-UniRule"/>
</dbReference>
<feature type="binding site" evidence="12 13">
    <location>
        <begin position="27"/>
        <end position="29"/>
    </location>
    <ligand>
        <name>substrate</name>
    </ligand>
</feature>
<comment type="catalytic activity">
    <reaction evidence="1 12 15">
        <text>(2R)-3-phosphoglycerate + ATP = (2R)-3-phospho-glyceroyl phosphate + ADP</text>
        <dbReference type="Rhea" id="RHEA:14801"/>
        <dbReference type="ChEBI" id="CHEBI:30616"/>
        <dbReference type="ChEBI" id="CHEBI:57604"/>
        <dbReference type="ChEBI" id="CHEBI:58272"/>
        <dbReference type="ChEBI" id="CHEBI:456216"/>
        <dbReference type="EC" id="2.7.2.3"/>
    </reaction>
</comment>
<reference evidence="16 17" key="1">
    <citation type="journal article" date="2011" name="J. Bacteriol.">
        <title>Genome sequence of Taylorella equigenitalis MCE9, the causative agent of contagious equine metritis.</title>
        <authorList>
            <person name="Hebert L."/>
            <person name="Moumen B."/>
            <person name="Duquesne F."/>
            <person name="Breuil M.F."/>
            <person name="Laugier C."/>
            <person name="Batto J.M."/>
            <person name="Renault P."/>
            <person name="Petry S."/>
        </authorList>
    </citation>
    <scope>NUCLEOTIDE SEQUENCE [LARGE SCALE GENOMIC DNA]</scope>
    <source>
        <strain evidence="16 17">MCE9</strain>
    </source>
</reference>
<evidence type="ECO:0000256" key="4">
    <source>
        <dbReference type="ARBA" id="ARBA00008982"/>
    </source>
</evidence>
<evidence type="ECO:0000256" key="13">
    <source>
        <dbReference type="PIRSR" id="PIRSR000724-1"/>
    </source>
</evidence>
<proteinExistence type="inferred from homology"/>
<dbReference type="KEGG" id="teq:TEQUI_0350"/>
<dbReference type="PANTHER" id="PTHR11406:SF23">
    <property type="entry name" value="PHOSPHOGLYCERATE KINASE 1, CHLOROPLASTIC-RELATED"/>
    <property type="match status" value="1"/>
</dbReference>
<dbReference type="InterPro" id="IPR036043">
    <property type="entry name" value="Phosphoglycerate_kinase_sf"/>
</dbReference>
<keyword evidence="11 12" id="KW-0067">ATP-binding</keyword>
<dbReference type="GO" id="GO:0005829">
    <property type="term" value="C:cytosol"/>
    <property type="evidence" value="ECO:0007669"/>
    <property type="project" value="TreeGrafter"/>
</dbReference>
<dbReference type="FunFam" id="3.40.50.1260:FF:000001">
    <property type="entry name" value="Phosphoglycerate kinase"/>
    <property type="match status" value="1"/>
</dbReference>
<dbReference type="Gene3D" id="3.40.50.1260">
    <property type="entry name" value="Phosphoglycerate kinase, N-terminal domain"/>
    <property type="match status" value="2"/>
</dbReference>
<evidence type="ECO:0000256" key="14">
    <source>
        <dbReference type="PIRSR" id="PIRSR000724-2"/>
    </source>
</evidence>
<comment type="pathway">
    <text evidence="3">Carbohydrate biosynthesis; Calvin cycle.</text>
</comment>
<comment type="subcellular location">
    <subcellularLocation>
        <location evidence="2 12">Cytoplasm</location>
    </subcellularLocation>
</comment>
<keyword evidence="9 12" id="KW-0547">Nucleotide-binding</keyword>
<evidence type="ECO:0000256" key="15">
    <source>
        <dbReference type="RuleBase" id="RU000532"/>
    </source>
</evidence>
<evidence type="ECO:0000313" key="16">
    <source>
        <dbReference type="EMBL" id="ADU91297.1"/>
    </source>
</evidence>
<feature type="binding site" evidence="12">
    <location>
        <position position="120"/>
    </location>
    <ligand>
        <name>substrate</name>
    </ligand>
</feature>
<dbReference type="GO" id="GO:0004618">
    <property type="term" value="F:phosphoglycerate kinase activity"/>
    <property type="evidence" value="ECO:0007669"/>
    <property type="project" value="UniProtKB-UniRule"/>
</dbReference>
<keyword evidence="10 12" id="KW-0418">Kinase</keyword>
<comment type="caution">
    <text evidence="12">Lacks conserved residue(s) required for the propagation of feature annotation.</text>
</comment>
<organism evidence="16 17">
    <name type="scientific">Taylorella equigenitalis (strain MCE9)</name>
    <dbReference type="NCBI Taxonomy" id="937774"/>
    <lineage>
        <taxon>Bacteria</taxon>
        <taxon>Pseudomonadati</taxon>
        <taxon>Pseudomonadota</taxon>
        <taxon>Betaproteobacteria</taxon>
        <taxon>Burkholderiales</taxon>
        <taxon>Alcaligenaceae</taxon>
        <taxon>Taylorella</taxon>
    </lineage>
</organism>
<evidence type="ECO:0000256" key="2">
    <source>
        <dbReference type="ARBA" id="ARBA00004496"/>
    </source>
</evidence>
<comment type="pathway">
    <text evidence="12">Carbohydrate degradation; glycolysis; pyruvate from D-glyceraldehyde 3-phosphate: step 2/5.</text>
</comment>
<evidence type="ECO:0000256" key="11">
    <source>
        <dbReference type="ARBA" id="ARBA00022840"/>
    </source>
</evidence>
<feature type="binding site" evidence="12">
    <location>
        <position position="43"/>
    </location>
    <ligand>
        <name>substrate</name>
    </ligand>
</feature>
<protein>
    <recommendedName>
        <fullName evidence="6 12">Phosphoglycerate kinase</fullName>
        <ecNumber evidence="6 12">2.7.2.3</ecNumber>
    </recommendedName>
</protein>
<evidence type="ECO:0000256" key="12">
    <source>
        <dbReference type="HAMAP-Rule" id="MF_00145"/>
    </source>
</evidence>
<keyword evidence="7 12" id="KW-0963">Cytoplasm</keyword>
<evidence type="ECO:0000256" key="9">
    <source>
        <dbReference type="ARBA" id="ARBA00022741"/>
    </source>
</evidence>
<dbReference type="GO" id="GO:0006094">
    <property type="term" value="P:gluconeogenesis"/>
    <property type="evidence" value="ECO:0007669"/>
    <property type="project" value="TreeGrafter"/>
</dbReference>
<dbReference type="SUPFAM" id="SSF53748">
    <property type="entry name" value="Phosphoglycerate kinase"/>
    <property type="match status" value="1"/>
</dbReference>
<accession>A0A654KFU9</accession>
<dbReference type="HAMAP" id="MF_00145">
    <property type="entry name" value="Phosphoglyc_kinase"/>
    <property type="match status" value="1"/>
</dbReference>
<dbReference type="Pfam" id="PF00162">
    <property type="entry name" value="PGK"/>
    <property type="match status" value="1"/>
</dbReference>
<dbReference type="PANTHER" id="PTHR11406">
    <property type="entry name" value="PHOSPHOGLYCERATE KINASE"/>
    <property type="match status" value="1"/>
</dbReference>
<dbReference type="FunFam" id="3.40.50.1260:FF:000002">
    <property type="entry name" value="Phosphoglycerate kinase"/>
    <property type="match status" value="1"/>
</dbReference>
<keyword evidence="12" id="KW-0324">Glycolysis</keyword>
<feature type="binding site" evidence="12 14">
    <location>
        <begin position="352"/>
        <end position="355"/>
    </location>
    <ligand>
        <name>ATP</name>
        <dbReference type="ChEBI" id="CHEBI:30616"/>
    </ligand>
</feature>
<dbReference type="AlphaFoldDB" id="A0A654KFU9"/>
<dbReference type="GO" id="GO:0043531">
    <property type="term" value="F:ADP binding"/>
    <property type="evidence" value="ECO:0007669"/>
    <property type="project" value="TreeGrafter"/>
</dbReference>
<dbReference type="UniPathway" id="UPA00109">
    <property type="reaction ID" value="UER00185"/>
</dbReference>
<feature type="binding site" evidence="12 14">
    <location>
        <position position="326"/>
    </location>
    <ligand>
        <name>ATP</name>
        <dbReference type="ChEBI" id="CHEBI:30616"/>
    </ligand>
</feature>
<gene>
    <name evidence="12" type="primary">pgk</name>
    <name evidence="16" type="ordered locus">TEQUI_0350</name>
</gene>
<sequence>MSLSLLTLRELVEQGLLKDKKVFFRSDLNVPLGPNKQITEDTRIKSSLPGIKMALDAGAAVMVTSHLGRPNEGEYSEDDSLKPIANHMSLLLGQEVKLVKDWVDGVDVKPGQVVLLENCRFNVGEKSNDDILAKKMAHLCDIFVNDAFGTAHRAQASTHGIAKFVDMACAGPLMEAELEALGKALENPKRPLLAVVGGSKVSTKLSVLESLSHMVDQLIVGGGIANTFMLATGHNIGKSLSEPDQVSQAKSIIENLEKHSASVPIPVDVVVGNEFSIESPAIPKNISDVSEDDMIMDLGVQSVDKLCDIISRAGTIVWNGPIGVFEFPAFSKGTERVASAIAQSSAFSIAGGGDTLAAIAQFDVANGIDYISTGGGAFLEFLEGKGLPAVEILKERYTKQ</sequence>
<feature type="binding site" evidence="12">
    <location>
        <position position="153"/>
    </location>
    <ligand>
        <name>substrate</name>
    </ligand>
</feature>
<dbReference type="InterPro" id="IPR015824">
    <property type="entry name" value="Phosphoglycerate_kinase_N"/>
</dbReference>
<comment type="similarity">
    <text evidence="4 12 15">Belongs to the phosphoglycerate kinase family.</text>
</comment>
<feature type="binding site" evidence="12 13">
    <location>
        <begin position="66"/>
        <end position="69"/>
    </location>
    <ligand>
        <name>substrate</name>
    </ligand>
</feature>
<dbReference type="PRINTS" id="PR00477">
    <property type="entry name" value="PHGLYCKINASE"/>
</dbReference>
<dbReference type="Proteomes" id="UP000007472">
    <property type="component" value="Chromosome"/>
</dbReference>
<dbReference type="GO" id="GO:0005524">
    <property type="term" value="F:ATP binding"/>
    <property type="evidence" value="ECO:0007669"/>
    <property type="project" value="UniProtKB-KW"/>
</dbReference>
<evidence type="ECO:0000256" key="3">
    <source>
        <dbReference type="ARBA" id="ARBA00005215"/>
    </source>
</evidence>
<feature type="binding site" evidence="12 14">
    <location>
        <position position="204"/>
    </location>
    <ligand>
        <name>ATP</name>
        <dbReference type="ChEBI" id="CHEBI:30616"/>
    </ligand>
</feature>
<dbReference type="EMBL" id="CP002456">
    <property type="protein sequence ID" value="ADU91297.1"/>
    <property type="molecule type" value="Genomic_DNA"/>
</dbReference>